<evidence type="ECO:0000256" key="6">
    <source>
        <dbReference type="ARBA" id="ARBA00022525"/>
    </source>
</evidence>
<feature type="domain" description="Enolase N-terminal" evidence="16">
    <location>
        <begin position="4"/>
        <end position="134"/>
    </location>
</feature>
<dbReference type="SFLD" id="SFLDF00002">
    <property type="entry name" value="enolase"/>
    <property type="match status" value="1"/>
</dbReference>
<evidence type="ECO:0000256" key="13">
    <source>
        <dbReference type="PIRSR" id="PIRSR001400-2"/>
    </source>
</evidence>
<dbReference type="NCBIfam" id="TIGR01060">
    <property type="entry name" value="eno"/>
    <property type="match status" value="1"/>
</dbReference>
<dbReference type="PANTHER" id="PTHR11902">
    <property type="entry name" value="ENOLASE"/>
    <property type="match status" value="1"/>
</dbReference>
<evidence type="ECO:0000256" key="10">
    <source>
        <dbReference type="ARBA" id="ARBA00023239"/>
    </source>
</evidence>
<dbReference type="PANTHER" id="PTHR11902:SF1">
    <property type="entry name" value="ENOLASE"/>
    <property type="match status" value="1"/>
</dbReference>
<organism evidence="17 18">
    <name type="scientific">Streptomyces buecherae</name>
    <dbReference type="NCBI Taxonomy" id="2763006"/>
    <lineage>
        <taxon>Bacteria</taxon>
        <taxon>Bacillati</taxon>
        <taxon>Actinomycetota</taxon>
        <taxon>Actinomycetes</taxon>
        <taxon>Kitasatosporales</taxon>
        <taxon>Streptomycetaceae</taxon>
        <taxon>Streptomyces</taxon>
    </lineage>
</organism>
<dbReference type="InterPro" id="IPR000941">
    <property type="entry name" value="Enolase"/>
</dbReference>
<dbReference type="FunFam" id="3.30.390.10:FF:000001">
    <property type="entry name" value="Enolase"/>
    <property type="match status" value="1"/>
</dbReference>
<keyword evidence="18" id="KW-1185">Reference proteome</keyword>
<feature type="active site" description="Proton acceptor" evidence="11 12">
    <location>
        <position position="335"/>
    </location>
</feature>
<feature type="binding site" evidence="11">
    <location>
        <position position="163"/>
    </location>
    <ligand>
        <name>(2R)-2-phosphoglycerate</name>
        <dbReference type="ChEBI" id="CHEBI:58289"/>
    </ligand>
</feature>
<evidence type="ECO:0000256" key="7">
    <source>
        <dbReference type="ARBA" id="ARBA00022723"/>
    </source>
</evidence>
<comment type="similarity">
    <text evidence="2 11">Belongs to the enolase family.</text>
</comment>
<evidence type="ECO:0000313" key="17">
    <source>
        <dbReference type="EMBL" id="QKW50297.1"/>
    </source>
</evidence>
<dbReference type="Gene3D" id="3.20.20.120">
    <property type="entry name" value="Enolase-like C-terminal domain"/>
    <property type="match status" value="1"/>
</dbReference>
<dbReference type="FunFam" id="3.20.20.120:FF:000001">
    <property type="entry name" value="Enolase"/>
    <property type="match status" value="1"/>
</dbReference>
<dbReference type="PRINTS" id="PR00148">
    <property type="entry name" value="ENOLASE"/>
</dbReference>
<feature type="binding site" evidence="13">
    <location>
        <position position="155"/>
    </location>
    <ligand>
        <name>substrate</name>
    </ligand>
</feature>
<comment type="cofactor">
    <cofactor evidence="11">
        <name>Mg(2+)</name>
        <dbReference type="ChEBI" id="CHEBI:18420"/>
    </cofactor>
    <text evidence="11">Binds a second Mg(2+) ion via substrate during catalysis.</text>
</comment>
<evidence type="ECO:0000256" key="8">
    <source>
        <dbReference type="ARBA" id="ARBA00022842"/>
    </source>
</evidence>
<dbReference type="CDD" id="cd03313">
    <property type="entry name" value="enolase"/>
    <property type="match status" value="1"/>
</dbReference>
<dbReference type="InterPro" id="IPR020809">
    <property type="entry name" value="Enolase_CS"/>
</dbReference>
<comment type="subcellular location">
    <subcellularLocation>
        <location evidence="11">Cytoplasm</location>
    </subcellularLocation>
    <subcellularLocation>
        <location evidence="11">Secreted</location>
    </subcellularLocation>
    <subcellularLocation>
        <location evidence="11">Cell surface</location>
    </subcellularLocation>
    <text evidence="11">Fractions of enolase are present in both the cytoplasm and on the cell surface.</text>
</comment>
<keyword evidence="6 11" id="KW-0964">Secreted</keyword>
<comment type="pathway">
    <text evidence="1 11">Carbohydrate degradation; glycolysis; pyruvate from D-glyceraldehyde 3-phosphate: step 4/5.</text>
</comment>
<reference evidence="17 18" key="1">
    <citation type="submission" date="2020-06" db="EMBL/GenBank/DDBJ databases">
        <title>Genome mining for natural products.</title>
        <authorList>
            <person name="Zhang B."/>
            <person name="Shi J."/>
            <person name="Ge H."/>
        </authorList>
    </citation>
    <scope>NUCLEOTIDE SEQUENCE [LARGE SCALE GENOMIC DNA]</scope>
    <source>
        <strain evidence="17 18">NA00687</strain>
    </source>
</reference>
<feature type="binding site" evidence="11">
    <location>
        <position position="364"/>
    </location>
    <ligand>
        <name>(2R)-2-phosphoglycerate</name>
        <dbReference type="ChEBI" id="CHEBI:58289"/>
    </ligand>
</feature>
<gene>
    <name evidence="11 17" type="primary">eno</name>
    <name evidence="17" type="ORF">HUT08_12925</name>
</gene>
<sequence>MPSIDVVVAREILDSRGNPTVEVEVGLDDGSTGRAAVPSGASTGQFEALELRDGDKARYGGKGVEKAVLAVIEQIGPELVGYDATEQRLIDQAMFDLDATPDKSSLGANAILGVSLAVAHAASEASDLPLFRYLGGPNAHQLPVPMMNILNGGSHADSNVDIQEFMIAPIGAESFSEALRWGAEVYHTLKGVLKERGLSTGLGDEGGFAPNLDSNREALDLIVEAIKKAGYTPGQDIALALDVAASEFFKDGQYAFEGQARSAAEMTAYYAELVAAYPLVSIEDPLNEEDWDGWKTLTDELGDKVQIVGDDLFVTNPERLARGIDSGTANALLVKVNQIGSLTETLDAVELAQRNGFKCMMSHRSGETEDVTIADLAVATNCGQIKTGAPARSERVAKYNQLLRIEEILDDAAVYAGRSAFPRFRFEG</sequence>
<evidence type="ECO:0000256" key="1">
    <source>
        <dbReference type="ARBA" id="ARBA00005031"/>
    </source>
</evidence>
<comment type="function">
    <text evidence="11">Catalyzes the reversible conversion of 2-phosphoglycerate (2-PG) into phosphoenolpyruvate (PEP). It is essential for the degradation of carbohydrates via glycolysis.</text>
</comment>
<evidence type="ECO:0000256" key="9">
    <source>
        <dbReference type="ARBA" id="ARBA00023152"/>
    </source>
</evidence>
<feature type="binding site" evidence="11">
    <location>
        <position position="335"/>
    </location>
    <ligand>
        <name>(2R)-2-phosphoglycerate</name>
        <dbReference type="ChEBI" id="CHEBI:58289"/>
    </ligand>
</feature>
<dbReference type="InterPro" id="IPR029017">
    <property type="entry name" value="Enolase-like_N"/>
</dbReference>
<dbReference type="PIRSF" id="PIRSF001400">
    <property type="entry name" value="Enolase"/>
    <property type="match status" value="1"/>
</dbReference>
<dbReference type="UniPathway" id="UPA00109">
    <property type="reaction ID" value="UER00187"/>
</dbReference>
<feature type="binding site" evidence="11 14">
    <location>
        <position position="283"/>
    </location>
    <ligand>
        <name>Mg(2+)</name>
        <dbReference type="ChEBI" id="CHEBI:18420"/>
    </ligand>
</feature>
<dbReference type="GO" id="GO:0009986">
    <property type="term" value="C:cell surface"/>
    <property type="evidence" value="ECO:0007669"/>
    <property type="project" value="UniProtKB-SubCell"/>
</dbReference>
<dbReference type="GO" id="GO:0004634">
    <property type="term" value="F:phosphopyruvate hydratase activity"/>
    <property type="evidence" value="ECO:0007669"/>
    <property type="project" value="UniProtKB-UniRule"/>
</dbReference>
<feature type="binding site" evidence="11 14">
    <location>
        <position position="242"/>
    </location>
    <ligand>
        <name>Mg(2+)</name>
        <dbReference type="ChEBI" id="CHEBI:18420"/>
    </ligand>
</feature>
<proteinExistence type="inferred from homology"/>
<dbReference type="SMART" id="SM01193">
    <property type="entry name" value="Enolase_N"/>
    <property type="match status" value="1"/>
</dbReference>
<keyword evidence="9 11" id="KW-0324">Glycolysis</keyword>
<evidence type="ECO:0000256" key="5">
    <source>
        <dbReference type="ARBA" id="ARBA00022490"/>
    </source>
</evidence>
<dbReference type="HAMAP" id="MF_00318">
    <property type="entry name" value="Enolase"/>
    <property type="match status" value="1"/>
</dbReference>
<dbReference type="Pfam" id="PF03952">
    <property type="entry name" value="Enolase_N"/>
    <property type="match status" value="1"/>
</dbReference>
<keyword evidence="7 11" id="KW-0479">Metal-binding</keyword>
<dbReference type="GO" id="GO:0005576">
    <property type="term" value="C:extracellular region"/>
    <property type="evidence" value="ECO:0007669"/>
    <property type="project" value="UniProtKB-SubCell"/>
</dbReference>
<dbReference type="AlphaFoldDB" id="A0A7H8N733"/>
<feature type="binding site" evidence="13">
    <location>
        <position position="310"/>
    </location>
    <ligand>
        <name>substrate</name>
    </ligand>
</feature>
<evidence type="ECO:0000256" key="12">
    <source>
        <dbReference type="PIRSR" id="PIRSR001400-1"/>
    </source>
</evidence>
<dbReference type="SUPFAM" id="SSF51604">
    <property type="entry name" value="Enolase C-terminal domain-like"/>
    <property type="match status" value="1"/>
</dbReference>
<feature type="binding site" evidence="11">
    <location>
        <position position="365"/>
    </location>
    <ligand>
        <name>(2R)-2-phosphoglycerate</name>
        <dbReference type="ChEBI" id="CHEBI:58289"/>
    </ligand>
</feature>
<dbReference type="GO" id="GO:0006096">
    <property type="term" value="P:glycolytic process"/>
    <property type="evidence" value="ECO:0007669"/>
    <property type="project" value="UniProtKB-UniRule"/>
</dbReference>
<dbReference type="SFLD" id="SFLDS00001">
    <property type="entry name" value="Enolase"/>
    <property type="match status" value="1"/>
</dbReference>
<feature type="binding site" evidence="11 14">
    <location>
        <position position="310"/>
    </location>
    <ligand>
        <name>Mg(2+)</name>
        <dbReference type="ChEBI" id="CHEBI:18420"/>
    </ligand>
</feature>
<feature type="binding site" evidence="13">
    <location>
        <position position="283"/>
    </location>
    <ligand>
        <name>substrate</name>
    </ligand>
</feature>
<comment type="catalytic activity">
    <reaction evidence="11">
        <text>(2R)-2-phosphoglycerate = phosphoenolpyruvate + H2O</text>
        <dbReference type="Rhea" id="RHEA:10164"/>
        <dbReference type="ChEBI" id="CHEBI:15377"/>
        <dbReference type="ChEBI" id="CHEBI:58289"/>
        <dbReference type="ChEBI" id="CHEBI:58702"/>
        <dbReference type="EC" id="4.2.1.11"/>
    </reaction>
</comment>
<accession>A0A7H8N733</accession>
<feature type="active site" description="Proton donor" evidence="11 12">
    <location>
        <position position="205"/>
    </location>
</feature>
<dbReference type="GO" id="GO:0000015">
    <property type="term" value="C:phosphopyruvate hydratase complex"/>
    <property type="evidence" value="ECO:0007669"/>
    <property type="project" value="InterPro"/>
</dbReference>
<evidence type="ECO:0000256" key="4">
    <source>
        <dbReference type="ARBA" id="ARBA00017068"/>
    </source>
</evidence>
<feature type="binding site" evidence="13">
    <location>
        <position position="164"/>
    </location>
    <ligand>
        <name>substrate</name>
    </ligand>
</feature>
<comment type="cofactor">
    <cofactor evidence="14">
        <name>Mg(2+)</name>
        <dbReference type="ChEBI" id="CHEBI:18420"/>
    </cofactor>
    <text evidence="14">Mg(2+) is required for catalysis and for stabilizing the dimer.</text>
</comment>
<keyword evidence="8 11" id="KW-0460">Magnesium</keyword>
<dbReference type="EC" id="4.2.1.11" evidence="3 11"/>
<dbReference type="SMART" id="SM01192">
    <property type="entry name" value="Enolase_C"/>
    <property type="match status" value="1"/>
</dbReference>
<keyword evidence="5 11" id="KW-0963">Cytoplasm</keyword>
<dbReference type="Pfam" id="PF00113">
    <property type="entry name" value="Enolase_C"/>
    <property type="match status" value="1"/>
</dbReference>
<dbReference type="Gene3D" id="3.30.390.10">
    <property type="entry name" value="Enolase-like, N-terminal domain"/>
    <property type="match status" value="1"/>
</dbReference>
<feature type="binding site" evidence="13">
    <location>
        <begin position="362"/>
        <end position="365"/>
    </location>
    <ligand>
        <name>substrate</name>
    </ligand>
</feature>
<dbReference type="EMBL" id="CP054929">
    <property type="protein sequence ID" value="QKW50297.1"/>
    <property type="molecule type" value="Genomic_DNA"/>
</dbReference>
<evidence type="ECO:0000313" key="18">
    <source>
        <dbReference type="Proteomes" id="UP000509303"/>
    </source>
</evidence>
<evidence type="ECO:0000256" key="11">
    <source>
        <dbReference type="HAMAP-Rule" id="MF_00318"/>
    </source>
</evidence>
<dbReference type="GO" id="GO:0000287">
    <property type="term" value="F:magnesium ion binding"/>
    <property type="evidence" value="ECO:0007669"/>
    <property type="project" value="UniProtKB-UniRule"/>
</dbReference>
<feature type="binding site" evidence="13">
    <location>
        <position position="386"/>
    </location>
    <ligand>
        <name>substrate</name>
    </ligand>
</feature>
<feature type="binding site" evidence="11">
    <location>
        <position position="386"/>
    </location>
    <ligand>
        <name>(2R)-2-phosphoglycerate</name>
        <dbReference type="ChEBI" id="CHEBI:58289"/>
    </ligand>
</feature>
<name>A0A7H8N733_9ACTN</name>
<feature type="domain" description="Enolase C-terminal TIM barrel" evidence="15">
    <location>
        <begin position="139"/>
        <end position="423"/>
    </location>
</feature>
<dbReference type="SUPFAM" id="SSF54826">
    <property type="entry name" value="Enolase N-terminal domain-like"/>
    <property type="match status" value="1"/>
</dbReference>
<keyword evidence="10 11" id="KW-0456">Lyase</keyword>
<dbReference type="PROSITE" id="PS00164">
    <property type="entry name" value="ENOLASE"/>
    <property type="match status" value="1"/>
</dbReference>
<evidence type="ECO:0000256" key="14">
    <source>
        <dbReference type="PIRSR" id="PIRSR001400-3"/>
    </source>
</evidence>
<evidence type="ECO:0000259" key="15">
    <source>
        <dbReference type="SMART" id="SM01192"/>
    </source>
</evidence>
<dbReference type="RefSeq" id="WP_176162032.1">
    <property type="nucleotide sequence ID" value="NZ_CP054929.1"/>
</dbReference>
<protein>
    <recommendedName>
        <fullName evidence="4 11">Enolase</fullName>
        <ecNumber evidence="3 11">4.2.1.11</ecNumber>
    </recommendedName>
    <alternativeName>
        <fullName evidence="11">2-phospho-D-glycerate hydro-lyase</fullName>
    </alternativeName>
    <alternativeName>
        <fullName evidence="11">2-phosphoglycerate dehydratase</fullName>
    </alternativeName>
</protein>
<dbReference type="Proteomes" id="UP000509303">
    <property type="component" value="Chromosome"/>
</dbReference>
<dbReference type="SFLD" id="SFLDG00178">
    <property type="entry name" value="enolase"/>
    <property type="match status" value="1"/>
</dbReference>
<dbReference type="InterPro" id="IPR036849">
    <property type="entry name" value="Enolase-like_C_sf"/>
</dbReference>
<keyword evidence="17" id="KW-0670">Pyruvate</keyword>
<evidence type="ECO:0000259" key="16">
    <source>
        <dbReference type="SMART" id="SM01193"/>
    </source>
</evidence>
<evidence type="ECO:0000256" key="3">
    <source>
        <dbReference type="ARBA" id="ARBA00012058"/>
    </source>
</evidence>
<dbReference type="InterPro" id="IPR020811">
    <property type="entry name" value="Enolase_N"/>
</dbReference>
<evidence type="ECO:0000256" key="2">
    <source>
        <dbReference type="ARBA" id="ARBA00009604"/>
    </source>
</evidence>
<dbReference type="InterPro" id="IPR020810">
    <property type="entry name" value="Enolase_C"/>
</dbReference>